<dbReference type="RefSeq" id="WP_093943744.1">
    <property type="nucleotide sequence ID" value="NZ_CP022521.1"/>
</dbReference>
<dbReference type="EMBL" id="CP022521">
    <property type="protein sequence ID" value="ASO22876.1"/>
    <property type="molecule type" value="Genomic_DNA"/>
</dbReference>
<dbReference type="Pfam" id="PF01987">
    <property type="entry name" value="AIM24"/>
    <property type="match status" value="1"/>
</dbReference>
<gene>
    <name evidence="1" type="ORF">AHOG_26355</name>
</gene>
<dbReference type="AlphaFoldDB" id="A0A221WBA8"/>
<dbReference type="InterPro" id="IPR036983">
    <property type="entry name" value="AIM24_sf"/>
</dbReference>
<dbReference type="InterPro" id="IPR002838">
    <property type="entry name" value="AIM24"/>
</dbReference>
<sequence length="212" mass="21955">MQVVTRHTPSFGVARLVLGPGEQIRTRVGAMMATSYGTAVRPKVGAAKHANRQLGGGPSAAEFAAPVLGGWVDVTPNRAGEFHTLELAGPPGWCVQRDTWLATSAGIALAGHSPLLRAVLGSDDGFLLHALGAGTLLLACFGMLDVVNLKAGEAVTLDTGHIAAFREGTQVRVRALSQSGTQSMRSGEGLVADFAGPAQILTQTRNARTVSH</sequence>
<dbReference type="InterPro" id="IPR016031">
    <property type="entry name" value="Trp_RNA-bd_attenuator-like_dom"/>
</dbReference>
<reference evidence="1 2" key="1">
    <citation type="submission" date="2017-07" db="EMBL/GenBank/DDBJ databases">
        <title>Complete genome sequence of Actinoalloteichus hoggarensis DSM 45943, type strain of Actinoalloteichus hoggarensis.</title>
        <authorList>
            <person name="Ruckert C."/>
            <person name="Nouioui I."/>
            <person name="Willmese J."/>
            <person name="van Wezel G."/>
            <person name="Klenk H.-P."/>
            <person name="Kalinowski J."/>
            <person name="Zotchev S.B."/>
        </authorList>
    </citation>
    <scope>NUCLEOTIDE SEQUENCE [LARGE SCALE GENOMIC DNA]</scope>
    <source>
        <strain evidence="1 2">DSM 45943</strain>
    </source>
</reference>
<protein>
    <submittedName>
        <fullName evidence="1">Uncharacterized protein</fullName>
    </submittedName>
</protein>
<evidence type="ECO:0000313" key="1">
    <source>
        <dbReference type="EMBL" id="ASO22876.1"/>
    </source>
</evidence>
<keyword evidence="2" id="KW-1185">Reference proteome</keyword>
<organism evidence="1 2">
    <name type="scientific">Actinoalloteichus hoggarensis</name>
    <dbReference type="NCBI Taxonomy" id="1470176"/>
    <lineage>
        <taxon>Bacteria</taxon>
        <taxon>Bacillati</taxon>
        <taxon>Actinomycetota</taxon>
        <taxon>Actinomycetes</taxon>
        <taxon>Pseudonocardiales</taxon>
        <taxon>Pseudonocardiaceae</taxon>
        <taxon>Actinoalloteichus</taxon>
    </lineage>
</organism>
<dbReference type="Proteomes" id="UP000204221">
    <property type="component" value="Chromosome"/>
</dbReference>
<dbReference type="OrthoDB" id="9779518at2"/>
<dbReference type="Gene3D" id="3.60.160.10">
    <property type="entry name" value="Mitochondrial biogenesis AIM24"/>
    <property type="match status" value="1"/>
</dbReference>
<name>A0A221WBA8_9PSEU</name>
<accession>A0A221WBA8</accession>
<dbReference type="KEGG" id="ahg:AHOG_26355"/>
<evidence type="ECO:0000313" key="2">
    <source>
        <dbReference type="Proteomes" id="UP000204221"/>
    </source>
</evidence>
<proteinExistence type="predicted"/>
<dbReference type="SUPFAM" id="SSF51219">
    <property type="entry name" value="TRAP-like"/>
    <property type="match status" value="1"/>
</dbReference>